<keyword evidence="2" id="KW-1185">Reference proteome</keyword>
<dbReference type="EMBL" id="UZAD01013137">
    <property type="protein sequence ID" value="VDN89768.1"/>
    <property type="molecule type" value="Genomic_DNA"/>
</dbReference>
<reference evidence="1 2" key="2">
    <citation type="submission" date="2018-11" db="EMBL/GenBank/DDBJ databases">
        <authorList>
            <consortium name="Pathogen Informatics"/>
        </authorList>
    </citation>
    <scope>NUCLEOTIDE SEQUENCE [LARGE SCALE GENOMIC DNA]</scope>
</reference>
<dbReference type="AlphaFoldDB" id="A0A0N4TJX6"/>
<protein>
    <submittedName>
        <fullName evidence="3">Transposase</fullName>
    </submittedName>
</protein>
<sequence>MMQGDMYGKERSIAAAYRLTTLAMSPSAKHVYMREWRGEKR</sequence>
<evidence type="ECO:0000313" key="1">
    <source>
        <dbReference type="EMBL" id="VDN89768.1"/>
    </source>
</evidence>
<dbReference type="Proteomes" id="UP000278627">
    <property type="component" value="Unassembled WGS sequence"/>
</dbReference>
<reference evidence="3" key="1">
    <citation type="submission" date="2017-02" db="UniProtKB">
        <authorList>
            <consortium name="WormBaseParasite"/>
        </authorList>
    </citation>
    <scope>IDENTIFICATION</scope>
</reference>
<dbReference type="WBParaSite" id="BPAG_0000862001-mRNA-1">
    <property type="protein sequence ID" value="BPAG_0000862001-mRNA-1"/>
    <property type="gene ID" value="BPAG_0000862001"/>
</dbReference>
<organism evidence="3">
    <name type="scientific">Brugia pahangi</name>
    <name type="common">Filarial nematode worm</name>
    <dbReference type="NCBI Taxonomy" id="6280"/>
    <lineage>
        <taxon>Eukaryota</taxon>
        <taxon>Metazoa</taxon>
        <taxon>Ecdysozoa</taxon>
        <taxon>Nematoda</taxon>
        <taxon>Chromadorea</taxon>
        <taxon>Rhabditida</taxon>
        <taxon>Spirurina</taxon>
        <taxon>Spiruromorpha</taxon>
        <taxon>Filarioidea</taxon>
        <taxon>Onchocercidae</taxon>
        <taxon>Brugia</taxon>
    </lineage>
</organism>
<gene>
    <name evidence="1" type="ORF">BPAG_LOCUS8582</name>
</gene>
<evidence type="ECO:0000313" key="2">
    <source>
        <dbReference type="Proteomes" id="UP000278627"/>
    </source>
</evidence>
<proteinExistence type="predicted"/>
<accession>A0A0N4TJX6</accession>
<evidence type="ECO:0000313" key="3">
    <source>
        <dbReference type="WBParaSite" id="BPAG_0000862001-mRNA-1"/>
    </source>
</evidence>
<name>A0A0N4TJX6_BRUPA</name>